<dbReference type="GO" id="GO:0007015">
    <property type="term" value="P:actin filament organization"/>
    <property type="evidence" value="ECO:0007669"/>
    <property type="project" value="InterPro"/>
</dbReference>
<feature type="non-terminal residue" evidence="6">
    <location>
        <position position="1"/>
    </location>
</feature>
<sequence>PSLIVQDDSPSTPKTLSPPDFRRETGPQRFHSSFRPCSDSYRFTSCAFSHFKVSCERKKKNHLPDFYFYIFVTFFVDFKTTCNNMSTAAAPSLKDLPKVGVDLKSQLEGFNTENMKRASTAEKNVLPTAEDVATEKTQKALLEGVEAFDTGKLKHTETLEKNPLPDKDAVMQEKNHLNLINGVEHFDKKTMKHTETNEKNTLPDPEAIEAEKGQQKLIEGIENFDTKKLKHTETQEKNPLPTKEAIDLEKSA</sequence>
<dbReference type="PANTHER" id="PTHR20940:SF1">
    <property type="entry name" value="CIBOULOT, ISOFORM A"/>
    <property type="match status" value="1"/>
</dbReference>
<name>A0A146M8L7_LYGHE</name>
<evidence type="ECO:0000256" key="2">
    <source>
        <dbReference type="ARBA" id="ARBA00009511"/>
    </source>
</evidence>
<dbReference type="GO" id="GO:0003785">
    <property type="term" value="F:actin monomer binding"/>
    <property type="evidence" value="ECO:0007669"/>
    <property type="project" value="InterPro"/>
</dbReference>
<keyword evidence="3" id="KW-0963">Cytoplasm</keyword>
<protein>
    <submittedName>
        <fullName evidence="6">Thymosin beta-12</fullName>
    </submittedName>
</protein>
<accession>A0A146M8L7</accession>
<dbReference type="FunFam" id="1.20.5.520:FF:000001">
    <property type="entry name" value="Thymosin beta"/>
    <property type="match status" value="3"/>
</dbReference>
<feature type="compositionally biased region" description="Basic and acidic residues" evidence="5">
    <location>
        <begin position="224"/>
        <end position="236"/>
    </location>
</feature>
<dbReference type="GO" id="GO:0005856">
    <property type="term" value="C:cytoskeleton"/>
    <property type="evidence" value="ECO:0007669"/>
    <property type="project" value="UniProtKB-SubCell"/>
</dbReference>
<dbReference type="AlphaFoldDB" id="A0A146M8L7"/>
<feature type="region of interest" description="Disordered" evidence="5">
    <location>
        <begin position="1"/>
        <end position="28"/>
    </location>
</feature>
<evidence type="ECO:0000256" key="3">
    <source>
        <dbReference type="ARBA" id="ARBA00022490"/>
    </source>
</evidence>
<dbReference type="InterPro" id="IPR038386">
    <property type="entry name" value="Beta-thymosin_sf"/>
</dbReference>
<gene>
    <name evidence="6" type="primary">TYB12_0</name>
    <name evidence="6" type="ORF">g.35827</name>
</gene>
<evidence type="ECO:0000313" key="6">
    <source>
        <dbReference type="EMBL" id="JAQ15615.1"/>
    </source>
</evidence>
<comment type="similarity">
    <text evidence="2">Belongs to the thymosin beta family.</text>
</comment>
<dbReference type="PANTHER" id="PTHR20940">
    <property type="entry name" value="TETRA THYMOSIN"/>
    <property type="match status" value="1"/>
</dbReference>
<feature type="region of interest" description="Disordered" evidence="5">
    <location>
        <begin position="224"/>
        <end position="252"/>
    </location>
</feature>
<evidence type="ECO:0000256" key="4">
    <source>
        <dbReference type="ARBA" id="ARBA00023212"/>
    </source>
</evidence>
<dbReference type="Gene3D" id="1.20.5.520">
    <property type="entry name" value="Single helix bin"/>
    <property type="match status" value="4"/>
</dbReference>
<evidence type="ECO:0000256" key="1">
    <source>
        <dbReference type="ARBA" id="ARBA00004245"/>
    </source>
</evidence>
<dbReference type="EMBL" id="GDHC01003014">
    <property type="protein sequence ID" value="JAQ15615.1"/>
    <property type="molecule type" value="Transcribed_RNA"/>
</dbReference>
<dbReference type="SMART" id="SM00152">
    <property type="entry name" value="THY"/>
    <property type="match status" value="4"/>
</dbReference>
<keyword evidence="4" id="KW-0206">Cytoskeleton</keyword>
<dbReference type="InterPro" id="IPR001152">
    <property type="entry name" value="Beta-thymosin"/>
</dbReference>
<comment type="subcellular location">
    <subcellularLocation>
        <location evidence="1">Cytoplasm</location>
        <location evidence="1">Cytoskeleton</location>
    </subcellularLocation>
</comment>
<dbReference type="GO" id="GO:0005829">
    <property type="term" value="C:cytosol"/>
    <property type="evidence" value="ECO:0007669"/>
    <property type="project" value="TreeGrafter"/>
</dbReference>
<evidence type="ECO:0000256" key="5">
    <source>
        <dbReference type="SAM" id="MobiDB-lite"/>
    </source>
</evidence>
<organism evidence="6">
    <name type="scientific">Lygus hesperus</name>
    <name type="common">Western plant bug</name>
    <dbReference type="NCBI Taxonomy" id="30085"/>
    <lineage>
        <taxon>Eukaryota</taxon>
        <taxon>Metazoa</taxon>
        <taxon>Ecdysozoa</taxon>
        <taxon>Arthropoda</taxon>
        <taxon>Hexapoda</taxon>
        <taxon>Insecta</taxon>
        <taxon>Pterygota</taxon>
        <taxon>Neoptera</taxon>
        <taxon>Paraneoptera</taxon>
        <taxon>Hemiptera</taxon>
        <taxon>Heteroptera</taxon>
        <taxon>Panheteroptera</taxon>
        <taxon>Cimicomorpha</taxon>
        <taxon>Miridae</taxon>
        <taxon>Mirini</taxon>
        <taxon>Lygus</taxon>
    </lineage>
</organism>
<dbReference type="Pfam" id="PF01290">
    <property type="entry name" value="Thymosin"/>
    <property type="match status" value="4"/>
</dbReference>
<proteinExistence type="inferred from homology"/>
<reference evidence="6" key="1">
    <citation type="journal article" date="2016" name="Gigascience">
        <title>De novo construction of an expanded transcriptome assembly for the western tarnished plant bug, Lygus hesperus.</title>
        <authorList>
            <person name="Tassone E.E."/>
            <person name="Geib S.M."/>
            <person name="Hall B."/>
            <person name="Fabrick J.A."/>
            <person name="Brent C.S."/>
            <person name="Hull J.J."/>
        </authorList>
    </citation>
    <scope>NUCLEOTIDE SEQUENCE</scope>
</reference>